<keyword evidence="4 6" id="KW-1133">Transmembrane helix</keyword>
<evidence type="ECO:0000259" key="7">
    <source>
        <dbReference type="SMART" id="SM00849"/>
    </source>
</evidence>
<dbReference type="PANTHER" id="PTHR30619">
    <property type="entry name" value="DNA INTERNALIZATION/COMPETENCE PROTEIN COMEC/REC2"/>
    <property type="match status" value="1"/>
</dbReference>
<feature type="transmembrane region" description="Helical" evidence="6">
    <location>
        <begin position="32"/>
        <end position="49"/>
    </location>
</feature>
<keyword evidence="5 6" id="KW-0472">Membrane</keyword>
<gene>
    <name evidence="8" type="ORF">FC46_GL000617</name>
</gene>
<dbReference type="NCBIfam" id="TIGR00360">
    <property type="entry name" value="ComEC_N-term"/>
    <property type="match status" value="1"/>
</dbReference>
<evidence type="ECO:0000256" key="5">
    <source>
        <dbReference type="ARBA" id="ARBA00023136"/>
    </source>
</evidence>
<dbReference type="InterPro" id="IPR035681">
    <property type="entry name" value="ComA-like_MBL"/>
</dbReference>
<dbReference type="SUPFAM" id="SSF56281">
    <property type="entry name" value="Metallo-hydrolase/oxidoreductase"/>
    <property type="match status" value="1"/>
</dbReference>
<dbReference type="EMBL" id="AZFM01000002">
    <property type="protein sequence ID" value="KRL91318.1"/>
    <property type="molecule type" value="Genomic_DNA"/>
</dbReference>
<evidence type="ECO:0000256" key="1">
    <source>
        <dbReference type="ARBA" id="ARBA00004651"/>
    </source>
</evidence>
<feature type="domain" description="Metallo-beta-lactamase" evidence="7">
    <location>
        <begin position="477"/>
        <end position="679"/>
    </location>
</feature>
<evidence type="ECO:0000256" key="4">
    <source>
        <dbReference type="ARBA" id="ARBA00022989"/>
    </source>
</evidence>
<comment type="subcellular location">
    <subcellularLocation>
        <location evidence="1">Cell membrane</location>
        <topology evidence="1">Multi-pass membrane protein</topology>
    </subcellularLocation>
</comment>
<evidence type="ECO:0000313" key="8">
    <source>
        <dbReference type="EMBL" id="KRL91318.1"/>
    </source>
</evidence>
<dbReference type="InterPro" id="IPR052159">
    <property type="entry name" value="Competence_DNA_uptake"/>
</dbReference>
<accession>A0A0R1UD09</accession>
<comment type="caution">
    <text evidence="8">The sequence shown here is derived from an EMBL/GenBank/DDBJ whole genome shotgun (WGS) entry which is preliminary data.</text>
</comment>
<protein>
    <submittedName>
        <fullName evidence="8">Competence protein ComEC</fullName>
    </submittedName>
</protein>
<dbReference type="InterPro" id="IPR001279">
    <property type="entry name" value="Metallo-B-lactamas"/>
</dbReference>
<dbReference type="InterPro" id="IPR004477">
    <property type="entry name" value="ComEC_N"/>
</dbReference>
<dbReference type="InterPro" id="IPR004797">
    <property type="entry name" value="Competence_ComEC/Rec2"/>
</dbReference>
<dbReference type="NCBIfam" id="TIGR00361">
    <property type="entry name" value="ComEC_Rec2"/>
    <property type="match status" value="1"/>
</dbReference>
<dbReference type="Gene3D" id="3.60.15.10">
    <property type="entry name" value="Ribonuclease Z/Hydroxyacylglutathione hydrolase-like"/>
    <property type="match status" value="1"/>
</dbReference>
<feature type="transmembrane region" description="Helical" evidence="6">
    <location>
        <begin position="290"/>
        <end position="316"/>
    </location>
</feature>
<evidence type="ECO:0000256" key="2">
    <source>
        <dbReference type="ARBA" id="ARBA00022475"/>
    </source>
</evidence>
<dbReference type="SMART" id="SM00849">
    <property type="entry name" value="Lactamase_B"/>
    <property type="match status" value="1"/>
</dbReference>
<reference evidence="8 9" key="1">
    <citation type="journal article" date="2015" name="Genome Announc.">
        <title>Expanding the biotechnology potential of lactobacilli through comparative genomics of 213 strains and associated genera.</title>
        <authorList>
            <person name="Sun Z."/>
            <person name="Harris H.M."/>
            <person name="McCann A."/>
            <person name="Guo C."/>
            <person name="Argimon S."/>
            <person name="Zhang W."/>
            <person name="Yang X."/>
            <person name="Jeffery I.B."/>
            <person name="Cooney J.C."/>
            <person name="Kagawa T.F."/>
            <person name="Liu W."/>
            <person name="Song Y."/>
            <person name="Salvetti E."/>
            <person name="Wrobel A."/>
            <person name="Rasinkangas P."/>
            <person name="Parkhill J."/>
            <person name="Rea M.C."/>
            <person name="O'Sullivan O."/>
            <person name="Ritari J."/>
            <person name="Douillard F.P."/>
            <person name="Paul Ross R."/>
            <person name="Yang R."/>
            <person name="Briner A.E."/>
            <person name="Felis G.E."/>
            <person name="de Vos W.M."/>
            <person name="Barrangou R."/>
            <person name="Klaenhammer T.R."/>
            <person name="Caufield P.W."/>
            <person name="Cui Y."/>
            <person name="Zhang H."/>
            <person name="O'Toole P.W."/>
        </authorList>
    </citation>
    <scope>NUCLEOTIDE SEQUENCE [LARGE SCALE GENOMIC DNA]</scope>
    <source>
        <strain evidence="8 9">DSM 16043</strain>
    </source>
</reference>
<feature type="transmembrane region" description="Helical" evidence="6">
    <location>
        <begin position="447"/>
        <end position="466"/>
    </location>
</feature>
<feature type="transmembrane region" description="Helical" evidence="6">
    <location>
        <begin position="9"/>
        <end position="26"/>
    </location>
</feature>
<dbReference type="Pfam" id="PF03772">
    <property type="entry name" value="Competence"/>
    <property type="match status" value="1"/>
</dbReference>
<dbReference type="GO" id="GO:0005886">
    <property type="term" value="C:plasma membrane"/>
    <property type="evidence" value="ECO:0007669"/>
    <property type="project" value="UniProtKB-SubCell"/>
</dbReference>
<dbReference type="PATRIC" id="fig|1423763.3.peg.621"/>
<feature type="transmembrane region" description="Helical" evidence="6">
    <location>
        <begin position="328"/>
        <end position="347"/>
    </location>
</feature>
<keyword evidence="9" id="KW-1185">Reference proteome</keyword>
<feature type="transmembrane region" description="Helical" evidence="6">
    <location>
        <begin position="354"/>
        <end position="379"/>
    </location>
</feature>
<dbReference type="AlphaFoldDB" id="A0A0R1UD09"/>
<sequence length="730" mass="83350">MLYQAKNNLQKLTAIVFLLYCIFLIIKKYSWFNLAVVVLILTFGMLSYFDQKTTDIQLTDQTQILVYPDEVKIEDGWLSGIGKTEQGKVTIAGNVKDDQNQYFADGNPVILSHITGEIETISPATNCGEFDYQKYYAGKKIFQRIKIKSCQFVKSRVTIFTYLHRWRYQLQQYFKKMPRLVGFFASELILAENPSKDNQEILNNYRDLGVIHLLSISGLHVGIYTLVISTICFRIKLTQEETFLCCGLILIVGIFLSNGQPGFIRASLTYLLGQLFLLKKWKISGPDLLGLTCLIHIFFVPRLFMNIGAILSYVLVFGLQITSHWSNFWRSVSLNLLLTPLLLFYFFQVNVFTIFFNMLIVPYFNYVVMPIAFLNILVFKNIPGIGQVSENILEITEQIIANLSETKLGLVTFGKISWWQCVLLLLISAIFLAFMNEKGYLNKKKGFFISAAAMYLISFSMIHFPLQGQVTFIDVGQGDSILITTPYPRKVYMIDTGGKLNFSGKKVTPQVNRITIPFLKSLGINQIDGLFVTHQDADHVGDIGPLMSQVHIKKLYTAKGLSKNPSFKKRIEKYMDQTDLIELLAGMQVKEFQIDFQVVYPFKEGEGKNEDSLSLTFVLAGKRWLFTGDLGQDGEKEIANNFNLKVDYFKLGHHGSKTSSNPEFLQKISPSEVFISAGRNNRFGHPHQETLSTLRQLNIPWVSTQDCGMISWYYGFKEPSFSRFLPEKKE</sequence>
<evidence type="ECO:0000256" key="6">
    <source>
        <dbReference type="SAM" id="Phobius"/>
    </source>
</evidence>
<dbReference type="InterPro" id="IPR036866">
    <property type="entry name" value="RibonucZ/Hydroxyglut_hydro"/>
</dbReference>
<feature type="transmembrane region" description="Helical" evidence="6">
    <location>
        <begin position="416"/>
        <end position="435"/>
    </location>
</feature>
<dbReference type="CDD" id="cd07731">
    <property type="entry name" value="ComA-like_MBL-fold"/>
    <property type="match status" value="1"/>
</dbReference>
<keyword evidence="2" id="KW-1003">Cell membrane</keyword>
<dbReference type="STRING" id="1423763.FC46_GL000617"/>
<dbReference type="PANTHER" id="PTHR30619:SF7">
    <property type="entry name" value="BETA-LACTAMASE DOMAIN PROTEIN"/>
    <property type="match status" value="1"/>
</dbReference>
<keyword evidence="3 6" id="KW-0812">Transmembrane</keyword>
<feature type="transmembrane region" description="Helical" evidence="6">
    <location>
        <begin position="211"/>
        <end position="233"/>
    </location>
</feature>
<evidence type="ECO:0000313" key="9">
    <source>
        <dbReference type="Proteomes" id="UP000051036"/>
    </source>
</evidence>
<evidence type="ECO:0000256" key="3">
    <source>
        <dbReference type="ARBA" id="ARBA00022692"/>
    </source>
</evidence>
<organism evidence="8 9">
    <name type="scientific">Lactobacillus kalixensis DSM 16043</name>
    <dbReference type="NCBI Taxonomy" id="1423763"/>
    <lineage>
        <taxon>Bacteria</taxon>
        <taxon>Bacillati</taxon>
        <taxon>Bacillota</taxon>
        <taxon>Bacilli</taxon>
        <taxon>Lactobacillales</taxon>
        <taxon>Lactobacillaceae</taxon>
        <taxon>Lactobacillus</taxon>
    </lineage>
</organism>
<name>A0A0R1UD09_9LACO</name>
<dbReference type="Proteomes" id="UP000051036">
    <property type="component" value="Unassembled WGS sequence"/>
</dbReference>
<dbReference type="Pfam" id="PF00753">
    <property type="entry name" value="Lactamase_B"/>
    <property type="match status" value="1"/>
</dbReference>
<proteinExistence type="predicted"/>
<dbReference type="GO" id="GO:0030420">
    <property type="term" value="P:establishment of competence for transformation"/>
    <property type="evidence" value="ECO:0007669"/>
    <property type="project" value="InterPro"/>
</dbReference>